<accession>A0A1B9DE85</accession>
<dbReference type="OrthoDB" id="4730602at2"/>
<gene>
    <name evidence="1" type="ORF">A5677_10970</name>
</gene>
<dbReference type="Proteomes" id="UP000092683">
    <property type="component" value="Unassembled WGS sequence"/>
</dbReference>
<organism evidence="1 2">
    <name type="scientific">Mycobacterium malmoense</name>
    <dbReference type="NCBI Taxonomy" id="1780"/>
    <lineage>
        <taxon>Bacteria</taxon>
        <taxon>Bacillati</taxon>
        <taxon>Actinomycetota</taxon>
        <taxon>Actinomycetes</taxon>
        <taxon>Mycobacteriales</taxon>
        <taxon>Mycobacteriaceae</taxon>
        <taxon>Mycobacterium</taxon>
    </lineage>
</organism>
<reference evidence="1 2" key="1">
    <citation type="submission" date="2016-06" db="EMBL/GenBank/DDBJ databases">
        <authorList>
            <person name="Kjaerup R.B."/>
            <person name="Dalgaard T.S."/>
            <person name="Juul-Madsen H.R."/>
        </authorList>
    </citation>
    <scope>NUCLEOTIDE SEQUENCE [LARGE SCALE GENOMIC DNA]</scope>
    <source>
        <strain evidence="1 2">E3012</strain>
    </source>
</reference>
<proteinExistence type="predicted"/>
<dbReference type="AlphaFoldDB" id="A0A1B9DE85"/>
<evidence type="ECO:0000313" key="2">
    <source>
        <dbReference type="Proteomes" id="UP000092683"/>
    </source>
</evidence>
<comment type="caution">
    <text evidence="1">The sequence shown here is derived from an EMBL/GenBank/DDBJ whole genome shotgun (WGS) entry which is preliminary data.</text>
</comment>
<evidence type="ECO:0000313" key="1">
    <source>
        <dbReference type="EMBL" id="OCB62970.1"/>
    </source>
</evidence>
<name>A0A1B9DE85_MYCMA</name>
<protein>
    <submittedName>
        <fullName evidence="1">Uncharacterized protein</fullName>
    </submittedName>
</protein>
<dbReference type="EMBL" id="MBEE01000014">
    <property type="protein sequence ID" value="OCB62970.1"/>
    <property type="molecule type" value="Genomic_DNA"/>
</dbReference>
<sequence length="141" mass="15900">MRSLRHERASKRSEKIEALFSHPVDAGKYIVLRMGDNLRSHLRLETLFMRWDDRGLSPLLEVASAEPDVIDFFCKKAPTLERESAERGLKRYALKADPRSYGFALPSEQTNMEVLALSFDELTATLLEGMPDSITSQISGG</sequence>